<evidence type="ECO:0000256" key="6">
    <source>
        <dbReference type="ARBA" id="ARBA00022917"/>
    </source>
</evidence>
<feature type="domain" description="Elongation factor P C-terminal" evidence="10">
    <location>
        <begin position="222"/>
        <end position="277"/>
    </location>
</feature>
<evidence type="ECO:0000313" key="12">
    <source>
        <dbReference type="EMBL" id="EFO80799.1"/>
    </source>
</evidence>
<dbReference type="CDD" id="cd04470">
    <property type="entry name" value="S1_EF-P_repeat_1"/>
    <property type="match status" value="1"/>
</dbReference>
<evidence type="ECO:0000256" key="3">
    <source>
        <dbReference type="ARBA" id="ARBA00009479"/>
    </source>
</evidence>
<keyword evidence="5 8" id="KW-0251">Elongation factor</keyword>
<comment type="similarity">
    <text evidence="3 8">Belongs to the elongation factor P family.</text>
</comment>
<dbReference type="AlphaFoldDB" id="E1IDC2"/>
<dbReference type="InterPro" id="IPR020599">
    <property type="entry name" value="Transl_elong_fac_P/YeiP"/>
</dbReference>
<dbReference type="UniPathway" id="UPA00345"/>
<organism evidence="12 13">
    <name type="scientific">Oscillochloris trichoides DG-6</name>
    <dbReference type="NCBI Taxonomy" id="765420"/>
    <lineage>
        <taxon>Bacteria</taxon>
        <taxon>Bacillati</taxon>
        <taxon>Chloroflexota</taxon>
        <taxon>Chloroflexia</taxon>
        <taxon>Chloroflexales</taxon>
        <taxon>Chloroflexineae</taxon>
        <taxon>Oscillochloridaceae</taxon>
        <taxon>Oscillochloris</taxon>
    </lineage>
</organism>
<evidence type="ECO:0000256" key="8">
    <source>
        <dbReference type="HAMAP-Rule" id="MF_00141"/>
    </source>
</evidence>
<dbReference type="Pfam" id="PF08207">
    <property type="entry name" value="EFP_N"/>
    <property type="match status" value="1"/>
</dbReference>
<dbReference type="InterPro" id="IPR012340">
    <property type="entry name" value="NA-bd_OB-fold"/>
</dbReference>
<dbReference type="InterPro" id="IPR011768">
    <property type="entry name" value="Transl_elongation_fac_P"/>
</dbReference>
<gene>
    <name evidence="8" type="primary">efp</name>
    <name evidence="12" type="ORF">OSCT_1323</name>
</gene>
<dbReference type="Pfam" id="PF09285">
    <property type="entry name" value="Elong-fact-P_C"/>
    <property type="match status" value="1"/>
</dbReference>
<dbReference type="SMART" id="SM01185">
    <property type="entry name" value="EFP"/>
    <property type="match status" value="1"/>
</dbReference>
<keyword evidence="6 8" id="KW-0648">Protein biosynthesis</keyword>
<dbReference type="InterPro" id="IPR014722">
    <property type="entry name" value="Rib_uL2_dom2"/>
</dbReference>
<evidence type="ECO:0000259" key="11">
    <source>
        <dbReference type="SMART" id="SM01185"/>
    </source>
</evidence>
<dbReference type="GO" id="GO:0003746">
    <property type="term" value="F:translation elongation factor activity"/>
    <property type="evidence" value="ECO:0007669"/>
    <property type="project" value="UniProtKB-UniRule"/>
</dbReference>
<evidence type="ECO:0000256" key="2">
    <source>
        <dbReference type="ARBA" id="ARBA00004815"/>
    </source>
</evidence>
<feature type="domain" description="Translation elongation factor P/YeiP central" evidence="11">
    <location>
        <begin position="158"/>
        <end position="214"/>
    </location>
</feature>
<dbReference type="STRING" id="765420.OSCT_1323"/>
<keyword evidence="4 8" id="KW-0963">Cytoplasm</keyword>
<evidence type="ECO:0000256" key="5">
    <source>
        <dbReference type="ARBA" id="ARBA00022768"/>
    </source>
</evidence>
<dbReference type="HOGENOM" id="CLU_074944_0_0_0"/>
<protein>
    <recommendedName>
        <fullName evidence="8 9">Elongation factor P</fullName>
        <shortName evidence="8">EF-P</shortName>
    </recommendedName>
</protein>
<evidence type="ECO:0000256" key="1">
    <source>
        <dbReference type="ARBA" id="ARBA00004496"/>
    </source>
</evidence>
<evidence type="ECO:0000256" key="7">
    <source>
        <dbReference type="ARBA" id="ARBA00025469"/>
    </source>
</evidence>
<comment type="subcellular location">
    <subcellularLocation>
        <location evidence="1 8">Cytoplasm</location>
    </subcellularLocation>
</comment>
<dbReference type="CDD" id="cd05794">
    <property type="entry name" value="S1_EF-P_repeat_2"/>
    <property type="match status" value="1"/>
</dbReference>
<dbReference type="PROSITE" id="PS01275">
    <property type="entry name" value="EFP"/>
    <property type="match status" value="1"/>
</dbReference>
<dbReference type="InterPro" id="IPR008991">
    <property type="entry name" value="Translation_prot_SH3-like_sf"/>
</dbReference>
<evidence type="ECO:0000256" key="9">
    <source>
        <dbReference type="NCBIfam" id="TIGR00038"/>
    </source>
</evidence>
<dbReference type="GO" id="GO:0043043">
    <property type="term" value="P:peptide biosynthetic process"/>
    <property type="evidence" value="ECO:0007669"/>
    <property type="project" value="InterPro"/>
</dbReference>
<dbReference type="Pfam" id="PF01132">
    <property type="entry name" value="EFP"/>
    <property type="match status" value="1"/>
</dbReference>
<dbReference type="PANTHER" id="PTHR30053:SF12">
    <property type="entry name" value="ELONGATION FACTOR P (EF-P) FAMILY PROTEIN"/>
    <property type="match status" value="1"/>
</dbReference>
<dbReference type="InterPro" id="IPR013852">
    <property type="entry name" value="Transl_elong_P/YeiP_CS"/>
</dbReference>
<dbReference type="InterPro" id="IPR015365">
    <property type="entry name" value="Elong-fact-P_C"/>
</dbReference>
<dbReference type="SMART" id="SM00841">
    <property type="entry name" value="Elong-fact-P_C"/>
    <property type="match status" value="1"/>
</dbReference>
<dbReference type="GO" id="GO:0005829">
    <property type="term" value="C:cytosol"/>
    <property type="evidence" value="ECO:0007669"/>
    <property type="project" value="UniProtKB-ARBA"/>
</dbReference>
<dbReference type="Proteomes" id="UP000054010">
    <property type="component" value="Unassembled WGS sequence"/>
</dbReference>
<dbReference type="Gene3D" id="2.40.50.140">
    <property type="entry name" value="Nucleic acid-binding proteins"/>
    <property type="match status" value="2"/>
</dbReference>
<dbReference type="NCBIfam" id="NF001810">
    <property type="entry name" value="PRK00529.1"/>
    <property type="match status" value="1"/>
</dbReference>
<evidence type="ECO:0000259" key="10">
    <source>
        <dbReference type="SMART" id="SM00841"/>
    </source>
</evidence>
<evidence type="ECO:0000313" key="13">
    <source>
        <dbReference type="Proteomes" id="UP000054010"/>
    </source>
</evidence>
<dbReference type="InterPro" id="IPR001059">
    <property type="entry name" value="Transl_elong_P/YeiP_cen"/>
</dbReference>
<dbReference type="FunFam" id="2.30.30.30:FF:000003">
    <property type="entry name" value="Elongation factor P"/>
    <property type="match status" value="1"/>
</dbReference>
<dbReference type="Gene3D" id="2.30.30.30">
    <property type="match status" value="1"/>
</dbReference>
<dbReference type="SUPFAM" id="SSF50249">
    <property type="entry name" value="Nucleic acid-binding proteins"/>
    <property type="match status" value="2"/>
</dbReference>
<keyword evidence="13" id="KW-1185">Reference proteome</keyword>
<name>E1IDC2_9CHLR</name>
<comment type="function">
    <text evidence="7 8">Involved in peptide bond synthesis. Stimulates efficient translation and peptide-bond synthesis on native or reconstituted 70S ribosomes in vitro. Probably functions indirectly by altering the affinity of the ribosome for aminoacyl-tRNA, thus increasing their reactivity as acceptors for peptidyl transferase.</text>
</comment>
<dbReference type="NCBIfam" id="TIGR00038">
    <property type="entry name" value="efp"/>
    <property type="match status" value="1"/>
</dbReference>
<dbReference type="eggNOG" id="COG0231">
    <property type="taxonomic scope" value="Bacteria"/>
</dbReference>
<dbReference type="FunFam" id="2.40.50.140:FF:000009">
    <property type="entry name" value="Elongation factor P"/>
    <property type="match status" value="1"/>
</dbReference>
<comment type="caution">
    <text evidence="12">The sequence shown here is derived from an EMBL/GenBank/DDBJ whole genome shotgun (WGS) entry which is preliminary data.</text>
</comment>
<dbReference type="FunFam" id="2.40.50.140:FF:000004">
    <property type="entry name" value="Elongation factor P"/>
    <property type="match status" value="1"/>
</dbReference>
<reference evidence="12 13" key="1">
    <citation type="journal article" date="2011" name="J. Bacteriol.">
        <title>Draft genome sequence of the anoxygenic filamentous phototrophic bacterium Oscillochloris trichoides subsp. DG-6.</title>
        <authorList>
            <person name="Kuznetsov B.B."/>
            <person name="Ivanovsky R.N."/>
            <person name="Keppen O.I."/>
            <person name="Sukhacheva M.V."/>
            <person name="Bumazhkin B.K."/>
            <person name="Patutina E.O."/>
            <person name="Beletsky A.V."/>
            <person name="Mardanov A.V."/>
            <person name="Baslerov R.V."/>
            <person name="Panteleeva A.N."/>
            <person name="Kolganova T.V."/>
            <person name="Ravin N.V."/>
            <person name="Skryabin K.G."/>
        </authorList>
    </citation>
    <scope>NUCLEOTIDE SEQUENCE [LARGE SCALE GENOMIC DNA]</scope>
    <source>
        <strain evidence="12 13">DG-6</strain>
    </source>
</reference>
<dbReference type="EMBL" id="ADVR01000040">
    <property type="protein sequence ID" value="EFO80799.1"/>
    <property type="molecule type" value="Genomic_DNA"/>
</dbReference>
<accession>E1IDC2</accession>
<comment type="pathway">
    <text evidence="2 8">Protein biosynthesis; polypeptide chain elongation.</text>
</comment>
<dbReference type="HAMAP" id="MF_00141">
    <property type="entry name" value="EF_P"/>
    <property type="match status" value="1"/>
</dbReference>
<sequence>MVTAAGSIQSYDHVLWLGASMPIDMKLRLPAGVRGRLRLPEELFSLLLAASPPTAEKKAGLGRTPNMGIYAPNTDHMPSDEVDTRSFATMASGTTSDLRTGIVLRYNNDLYQVVEFQHVAPGNWRAFVRMKLKNLNNGKVIEDRVRAGSDIEIVRIERRPMQFLYREGEDFVFMDNSTYDQVQVGSAAVGAGARFLKENENADLVYDAEREVLLGVELPIFVTLAVTETTIAVRGDTATNVTKPATLETGAVIQVPGFVNEGDVLKIDTRTGEYIERV</sequence>
<dbReference type="PANTHER" id="PTHR30053">
    <property type="entry name" value="ELONGATION FACTOR P"/>
    <property type="match status" value="1"/>
</dbReference>
<evidence type="ECO:0000256" key="4">
    <source>
        <dbReference type="ARBA" id="ARBA00022490"/>
    </source>
</evidence>
<dbReference type="SUPFAM" id="SSF50104">
    <property type="entry name" value="Translation proteins SH3-like domain"/>
    <property type="match status" value="1"/>
</dbReference>
<proteinExistence type="inferred from homology"/>
<dbReference type="InterPro" id="IPR013185">
    <property type="entry name" value="Transl_elong_KOW-like"/>
</dbReference>